<proteinExistence type="predicted"/>
<dbReference type="EMBL" id="QBMC01000074">
    <property type="protein sequence ID" value="PZO16873.1"/>
    <property type="molecule type" value="Genomic_DNA"/>
</dbReference>
<comment type="caution">
    <text evidence="1">The sequence shown here is derived from an EMBL/GenBank/DDBJ whole genome shotgun (WGS) entry which is preliminary data.</text>
</comment>
<accession>A0A2W4U7C0</accession>
<reference evidence="2" key="1">
    <citation type="submission" date="2018-04" db="EMBL/GenBank/DDBJ databases">
        <authorList>
            <person name="Cornet L."/>
        </authorList>
    </citation>
    <scope>NUCLEOTIDE SEQUENCE [LARGE SCALE GENOMIC DNA]</scope>
</reference>
<name>A0A2W4U7C0_9CYAN</name>
<organism evidence="1 2">
    <name type="scientific">Leptolyngbya foveolarum</name>
    <dbReference type="NCBI Taxonomy" id="47253"/>
    <lineage>
        <taxon>Bacteria</taxon>
        <taxon>Bacillati</taxon>
        <taxon>Cyanobacteriota</taxon>
        <taxon>Cyanophyceae</taxon>
        <taxon>Leptolyngbyales</taxon>
        <taxon>Leptolyngbyaceae</taxon>
        <taxon>Leptolyngbya group</taxon>
        <taxon>Leptolyngbya</taxon>
    </lineage>
</organism>
<evidence type="ECO:0000313" key="2">
    <source>
        <dbReference type="Proteomes" id="UP000249354"/>
    </source>
</evidence>
<evidence type="ECO:0000313" key="1">
    <source>
        <dbReference type="EMBL" id="PZO16873.1"/>
    </source>
</evidence>
<gene>
    <name evidence="1" type="ORF">DCF25_11810</name>
</gene>
<dbReference type="Proteomes" id="UP000249354">
    <property type="component" value="Unassembled WGS sequence"/>
</dbReference>
<reference evidence="1 2" key="2">
    <citation type="submission" date="2018-06" db="EMBL/GenBank/DDBJ databases">
        <title>Metagenomic assembly of (sub)arctic Cyanobacteria and their associated microbiome from non-axenic cultures.</title>
        <authorList>
            <person name="Baurain D."/>
        </authorList>
    </citation>
    <scope>NUCLEOTIDE SEQUENCE [LARGE SCALE GENOMIC DNA]</scope>
    <source>
        <strain evidence="1">ULC129bin1</strain>
    </source>
</reference>
<protein>
    <submittedName>
        <fullName evidence="1">Uncharacterized protein</fullName>
    </submittedName>
</protein>
<dbReference type="AlphaFoldDB" id="A0A2W4U7C0"/>
<sequence>MWKQLRSLLPVSRPEQLTISSHGQETCDISFEQIKAVMEWLALSLMAAGYEARAHIVWDSPEARVSLDALPKGSLKRHEPIFLYRCGDRPMQPPTGYYWRLMTEYPTLRMYQLELKDR</sequence>